<dbReference type="Proteomes" id="UP000006591">
    <property type="component" value="Chromosome 11"/>
</dbReference>
<protein>
    <submittedName>
        <fullName evidence="1">Uncharacterized protein</fullName>
    </submittedName>
</protein>
<evidence type="ECO:0000313" key="2">
    <source>
        <dbReference type="Proteomes" id="UP000006591"/>
    </source>
</evidence>
<reference evidence="1" key="2">
    <citation type="submission" date="2018-04" db="EMBL/GenBank/DDBJ databases">
        <title>OnivRS2 (Oryza nivara Reference Sequence Version 2).</title>
        <authorList>
            <person name="Zhang J."/>
            <person name="Kudrna D."/>
            <person name="Lee S."/>
            <person name="Talag J."/>
            <person name="Rajasekar S."/>
            <person name="Welchert J."/>
            <person name="Hsing Y.-I."/>
            <person name="Wing R.A."/>
        </authorList>
    </citation>
    <scope>NUCLEOTIDE SEQUENCE [LARGE SCALE GENOMIC DNA]</scope>
    <source>
        <strain evidence="1">SL10</strain>
    </source>
</reference>
<dbReference type="AlphaFoldDB" id="A0A0E0J4S0"/>
<reference evidence="1" key="1">
    <citation type="submission" date="2015-04" db="UniProtKB">
        <authorList>
            <consortium name="EnsemblPlants"/>
        </authorList>
    </citation>
    <scope>IDENTIFICATION</scope>
    <source>
        <strain evidence="1">SL10</strain>
    </source>
</reference>
<evidence type="ECO:0000313" key="1">
    <source>
        <dbReference type="EnsemblPlants" id="ONIVA11G21030.4"/>
    </source>
</evidence>
<keyword evidence="2" id="KW-1185">Reference proteome</keyword>
<sequence>MNCLQNLLKEPPIVGSRSMRRPSPLNLVTPLPFHSIHVLVFSPIIDGLAPLFVPLFDVHDD</sequence>
<dbReference type="HOGENOM" id="CLU_2926623_0_0_1"/>
<name>A0A0E0J4S0_ORYNI</name>
<accession>A0A0E0J4S0</accession>
<dbReference type="Gramene" id="ONIVA11G21030.4">
    <property type="protein sequence ID" value="ONIVA11G21030.4"/>
    <property type="gene ID" value="ONIVA11G21030"/>
</dbReference>
<dbReference type="EnsemblPlants" id="ONIVA11G21030.4">
    <property type="protein sequence ID" value="ONIVA11G21030.4"/>
    <property type="gene ID" value="ONIVA11G21030"/>
</dbReference>
<organism evidence="1">
    <name type="scientific">Oryza nivara</name>
    <name type="common">Indian wild rice</name>
    <name type="synonym">Oryza sativa f. spontanea</name>
    <dbReference type="NCBI Taxonomy" id="4536"/>
    <lineage>
        <taxon>Eukaryota</taxon>
        <taxon>Viridiplantae</taxon>
        <taxon>Streptophyta</taxon>
        <taxon>Embryophyta</taxon>
        <taxon>Tracheophyta</taxon>
        <taxon>Spermatophyta</taxon>
        <taxon>Magnoliopsida</taxon>
        <taxon>Liliopsida</taxon>
        <taxon>Poales</taxon>
        <taxon>Poaceae</taxon>
        <taxon>BOP clade</taxon>
        <taxon>Oryzoideae</taxon>
        <taxon>Oryzeae</taxon>
        <taxon>Oryzinae</taxon>
        <taxon>Oryza</taxon>
    </lineage>
</organism>
<proteinExistence type="predicted"/>